<accession>A0ACB6Z711</accession>
<reference evidence="1" key="2">
    <citation type="journal article" date="2020" name="Nat. Commun.">
        <title>Large-scale genome sequencing of mycorrhizal fungi provides insights into the early evolution of symbiotic traits.</title>
        <authorList>
            <person name="Miyauchi S."/>
            <person name="Kiss E."/>
            <person name="Kuo A."/>
            <person name="Drula E."/>
            <person name="Kohler A."/>
            <person name="Sanchez-Garcia M."/>
            <person name="Morin E."/>
            <person name="Andreopoulos B."/>
            <person name="Barry K.W."/>
            <person name="Bonito G."/>
            <person name="Buee M."/>
            <person name="Carver A."/>
            <person name="Chen C."/>
            <person name="Cichocki N."/>
            <person name="Clum A."/>
            <person name="Culley D."/>
            <person name="Crous P.W."/>
            <person name="Fauchery L."/>
            <person name="Girlanda M."/>
            <person name="Hayes R.D."/>
            <person name="Keri Z."/>
            <person name="LaButti K."/>
            <person name="Lipzen A."/>
            <person name="Lombard V."/>
            <person name="Magnuson J."/>
            <person name="Maillard F."/>
            <person name="Murat C."/>
            <person name="Nolan M."/>
            <person name="Ohm R.A."/>
            <person name="Pangilinan J."/>
            <person name="Pereira M.F."/>
            <person name="Perotto S."/>
            <person name="Peter M."/>
            <person name="Pfister S."/>
            <person name="Riley R."/>
            <person name="Sitrit Y."/>
            <person name="Stielow J.B."/>
            <person name="Szollosi G."/>
            <person name="Zifcakova L."/>
            <person name="Stursova M."/>
            <person name="Spatafora J.W."/>
            <person name="Tedersoo L."/>
            <person name="Vaario L.M."/>
            <person name="Yamada A."/>
            <person name="Yan M."/>
            <person name="Wang P."/>
            <person name="Xu J."/>
            <person name="Bruns T."/>
            <person name="Baldrian P."/>
            <person name="Vilgalys R."/>
            <person name="Dunand C."/>
            <person name="Henrissat B."/>
            <person name="Grigoriev I.V."/>
            <person name="Hibbett D."/>
            <person name="Nagy L.G."/>
            <person name="Martin F.M."/>
        </authorList>
    </citation>
    <scope>NUCLEOTIDE SEQUENCE</scope>
    <source>
        <strain evidence="1">P2</strain>
    </source>
</reference>
<comment type="caution">
    <text evidence="1">The sequence shown here is derived from an EMBL/GenBank/DDBJ whole genome shotgun (WGS) entry which is preliminary data.</text>
</comment>
<organism evidence="1 2">
    <name type="scientific">Thelephora ganbajun</name>
    <name type="common">Ganba fungus</name>
    <dbReference type="NCBI Taxonomy" id="370292"/>
    <lineage>
        <taxon>Eukaryota</taxon>
        <taxon>Fungi</taxon>
        <taxon>Dikarya</taxon>
        <taxon>Basidiomycota</taxon>
        <taxon>Agaricomycotina</taxon>
        <taxon>Agaricomycetes</taxon>
        <taxon>Thelephorales</taxon>
        <taxon>Thelephoraceae</taxon>
        <taxon>Thelephora</taxon>
    </lineage>
</organism>
<reference evidence="1" key="1">
    <citation type="submission" date="2019-10" db="EMBL/GenBank/DDBJ databases">
        <authorList>
            <consortium name="DOE Joint Genome Institute"/>
            <person name="Kuo A."/>
            <person name="Miyauchi S."/>
            <person name="Kiss E."/>
            <person name="Drula E."/>
            <person name="Kohler A."/>
            <person name="Sanchez-Garcia M."/>
            <person name="Andreopoulos B."/>
            <person name="Barry K.W."/>
            <person name="Bonito G."/>
            <person name="Buee M."/>
            <person name="Carver A."/>
            <person name="Chen C."/>
            <person name="Cichocki N."/>
            <person name="Clum A."/>
            <person name="Culley D."/>
            <person name="Crous P.W."/>
            <person name="Fauchery L."/>
            <person name="Girlanda M."/>
            <person name="Hayes R."/>
            <person name="Keri Z."/>
            <person name="Labutti K."/>
            <person name="Lipzen A."/>
            <person name="Lombard V."/>
            <person name="Magnuson J."/>
            <person name="Maillard F."/>
            <person name="Morin E."/>
            <person name="Murat C."/>
            <person name="Nolan M."/>
            <person name="Ohm R."/>
            <person name="Pangilinan J."/>
            <person name="Pereira M."/>
            <person name="Perotto S."/>
            <person name="Peter M."/>
            <person name="Riley R."/>
            <person name="Sitrit Y."/>
            <person name="Stielow B."/>
            <person name="Szollosi G."/>
            <person name="Zifcakova L."/>
            <person name="Stursova M."/>
            <person name="Spatafora J.W."/>
            <person name="Tedersoo L."/>
            <person name="Vaario L.-M."/>
            <person name="Yamada A."/>
            <person name="Yan M."/>
            <person name="Wang P."/>
            <person name="Xu J."/>
            <person name="Bruns T."/>
            <person name="Baldrian P."/>
            <person name="Vilgalys R."/>
            <person name="Henrissat B."/>
            <person name="Grigoriev I.V."/>
            <person name="Hibbett D."/>
            <person name="Nagy L.G."/>
            <person name="Martin F.M."/>
        </authorList>
    </citation>
    <scope>NUCLEOTIDE SEQUENCE</scope>
    <source>
        <strain evidence="1">P2</strain>
    </source>
</reference>
<protein>
    <submittedName>
        <fullName evidence="1">Uncharacterized protein</fullName>
    </submittedName>
</protein>
<proteinExistence type="predicted"/>
<gene>
    <name evidence="1" type="ORF">BDM02DRAFT_3189661</name>
</gene>
<evidence type="ECO:0000313" key="1">
    <source>
        <dbReference type="EMBL" id="KAF9645515.1"/>
    </source>
</evidence>
<name>A0ACB6Z711_THEGA</name>
<dbReference type="Proteomes" id="UP000886501">
    <property type="component" value="Unassembled WGS sequence"/>
</dbReference>
<keyword evidence="2" id="KW-1185">Reference proteome</keyword>
<evidence type="ECO:0000313" key="2">
    <source>
        <dbReference type="Proteomes" id="UP000886501"/>
    </source>
</evidence>
<dbReference type="EMBL" id="MU118088">
    <property type="protein sequence ID" value="KAF9645515.1"/>
    <property type="molecule type" value="Genomic_DNA"/>
</dbReference>
<sequence>MPYKVVVNAEHPEKEEAIRETPALTTRGLSNEEQCITASSDPLVLFKSVTAAETRAQDETNYVTEAYPTKVLLSLSTATLSHNFLGCPVGSIPVTRVDPEFDVLPEDWSTTTRSSTPLSKE</sequence>